<dbReference type="InterPro" id="IPR011856">
    <property type="entry name" value="tRNA_endonuc-like_dom_sf"/>
</dbReference>
<name>A0A1I1TT58_9LACO</name>
<evidence type="ECO:0000256" key="3">
    <source>
        <dbReference type="ARBA" id="ARBA00022801"/>
    </source>
</evidence>
<feature type="domain" description="VRR-NUC" evidence="4">
    <location>
        <begin position="4"/>
        <end position="98"/>
    </location>
</feature>
<evidence type="ECO:0000313" key="5">
    <source>
        <dbReference type="EMBL" id="SFD60408.1"/>
    </source>
</evidence>
<dbReference type="EMBL" id="FOMN01000011">
    <property type="protein sequence ID" value="SFD60408.1"/>
    <property type="molecule type" value="Genomic_DNA"/>
</dbReference>
<proteinExistence type="predicted"/>
<accession>A0A1I1TT58</accession>
<keyword evidence="3" id="KW-0378">Hydrolase</keyword>
<evidence type="ECO:0000256" key="1">
    <source>
        <dbReference type="ARBA" id="ARBA00001946"/>
    </source>
</evidence>
<dbReference type="STRING" id="1505723.SAMN04487792_1539"/>
<dbReference type="GO" id="GO:0003676">
    <property type="term" value="F:nucleic acid binding"/>
    <property type="evidence" value="ECO:0007669"/>
    <property type="project" value="InterPro"/>
</dbReference>
<evidence type="ECO:0000259" key="4">
    <source>
        <dbReference type="SMART" id="SM00990"/>
    </source>
</evidence>
<sequence>MGIKSEHEIQKQIQLNLSANQCTVFRANVGKVLMKDGRWFDTGLPKGFPDLVGFRWIDNQIFFIEVKSATGKPRPEQIRSHNMLQKRKIVHGIARSADDALKIVKEGLVGYGY</sequence>
<dbReference type="Proteomes" id="UP000199599">
    <property type="component" value="Unassembled WGS sequence"/>
</dbReference>
<protein>
    <submittedName>
        <fullName evidence="5">VRR-NUC domain-containing protein</fullName>
    </submittedName>
</protein>
<dbReference type="RefSeq" id="WP_090094000.1">
    <property type="nucleotide sequence ID" value="NZ_CBCRVU010000001.1"/>
</dbReference>
<evidence type="ECO:0000313" key="6">
    <source>
        <dbReference type="Proteomes" id="UP000199599"/>
    </source>
</evidence>
<dbReference type="AlphaFoldDB" id="A0A1I1TT58"/>
<dbReference type="Gene3D" id="3.40.1350.10">
    <property type="match status" value="1"/>
</dbReference>
<dbReference type="GO" id="GO:0004518">
    <property type="term" value="F:nuclease activity"/>
    <property type="evidence" value="ECO:0007669"/>
    <property type="project" value="UniProtKB-KW"/>
</dbReference>
<comment type="cofactor">
    <cofactor evidence="1">
        <name>Mg(2+)</name>
        <dbReference type="ChEBI" id="CHEBI:18420"/>
    </cofactor>
</comment>
<dbReference type="GO" id="GO:0016788">
    <property type="term" value="F:hydrolase activity, acting on ester bonds"/>
    <property type="evidence" value="ECO:0007669"/>
    <property type="project" value="InterPro"/>
</dbReference>
<dbReference type="SMART" id="SM00990">
    <property type="entry name" value="VRR_NUC"/>
    <property type="match status" value="1"/>
</dbReference>
<organism evidence="5 6">
    <name type="scientific">Lactobacillus bombicola</name>
    <dbReference type="NCBI Taxonomy" id="1505723"/>
    <lineage>
        <taxon>Bacteria</taxon>
        <taxon>Bacillati</taxon>
        <taxon>Bacillota</taxon>
        <taxon>Bacilli</taxon>
        <taxon>Lactobacillales</taxon>
        <taxon>Lactobacillaceae</taxon>
        <taxon>Lactobacillus</taxon>
    </lineage>
</organism>
<evidence type="ECO:0000256" key="2">
    <source>
        <dbReference type="ARBA" id="ARBA00022722"/>
    </source>
</evidence>
<keyword evidence="2" id="KW-0540">Nuclease</keyword>
<gene>
    <name evidence="5" type="ORF">SAMN04487792_1539</name>
</gene>
<dbReference type="InterPro" id="IPR014883">
    <property type="entry name" value="VRR_NUC"/>
</dbReference>
<dbReference type="Pfam" id="PF08774">
    <property type="entry name" value="VRR_NUC"/>
    <property type="match status" value="1"/>
</dbReference>
<reference evidence="6" key="1">
    <citation type="submission" date="2016-10" db="EMBL/GenBank/DDBJ databases">
        <authorList>
            <person name="Varghese N."/>
            <person name="Submissions S."/>
        </authorList>
    </citation>
    <scope>NUCLEOTIDE SEQUENCE [LARGE SCALE GENOMIC DNA]</scope>
    <source>
        <strain evidence="6">R-53102</strain>
    </source>
</reference>